<evidence type="ECO:0000313" key="2">
    <source>
        <dbReference type="EMBL" id="KTB35763.1"/>
    </source>
</evidence>
<proteinExistence type="predicted"/>
<comment type="caution">
    <text evidence="2">The sequence shown here is derived from an EMBL/GenBank/DDBJ whole genome shotgun (WGS) entry which is preliminary data.</text>
</comment>
<dbReference type="EMBL" id="LATX01001982">
    <property type="protein sequence ID" value="KTB35763.1"/>
    <property type="molecule type" value="Genomic_DNA"/>
</dbReference>
<feature type="compositionally biased region" description="Low complexity" evidence="1">
    <location>
        <begin position="175"/>
        <end position="184"/>
    </location>
</feature>
<feature type="region of interest" description="Disordered" evidence="1">
    <location>
        <begin position="1"/>
        <end position="34"/>
    </location>
</feature>
<feature type="region of interest" description="Disordered" evidence="1">
    <location>
        <begin position="148"/>
        <end position="184"/>
    </location>
</feature>
<organism evidence="2 3">
    <name type="scientific">Moniliophthora roreri</name>
    <name type="common">Frosty pod rot fungus</name>
    <name type="synonym">Monilia roreri</name>
    <dbReference type="NCBI Taxonomy" id="221103"/>
    <lineage>
        <taxon>Eukaryota</taxon>
        <taxon>Fungi</taxon>
        <taxon>Dikarya</taxon>
        <taxon>Basidiomycota</taxon>
        <taxon>Agaricomycotina</taxon>
        <taxon>Agaricomycetes</taxon>
        <taxon>Agaricomycetidae</taxon>
        <taxon>Agaricales</taxon>
        <taxon>Marasmiineae</taxon>
        <taxon>Marasmiaceae</taxon>
        <taxon>Moniliophthora</taxon>
    </lineage>
</organism>
<sequence>MSNAAASSSSSSTSSSQPSGGLSPVPTVSGEGHYGENITYQHGLHLNPYQLLHIFNSRQYDDQLRAAVSSTDSDDKLMATDTLTPTSMIPEASSPDSPPNPGLSQTNSRPELLLLPVRPPNPSLPPPTPQVFRHLKPQFHHEVDVIPAVGGADPSEEDKDEDRENQTPSNDEDLPTLSLRSPTLLPTPMTQLVDRISALCADWYAILPGIAHSTCVADASQLSLDIHLHTALTNKGLAELHIKGLVQVQTLCQMIAVMTMNLTRISEENAERSIYDSGGDADFLFVGTDLWKVQRFDVGSSVYERMAVGWQPTGDGLTIPVPLSTNETQDVTREVPSTPMLRSIDEMPDTLYNYDTELYRDGEL</sequence>
<reference evidence="2 3" key="1">
    <citation type="submission" date="2015-12" db="EMBL/GenBank/DDBJ databases">
        <title>Draft genome sequence of Moniliophthora roreri, the causal agent of frosty pod rot of cacao.</title>
        <authorList>
            <person name="Aime M.C."/>
            <person name="Diaz-Valderrama J.R."/>
            <person name="Kijpornyongpan T."/>
            <person name="Phillips-Mora W."/>
        </authorList>
    </citation>
    <scope>NUCLEOTIDE SEQUENCE [LARGE SCALE GENOMIC DNA]</scope>
    <source>
        <strain evidence="2 3">MCA 2952</strain>
    </source>
</reference>
<feature type="compositionally biased region" description="Low complexity" evidence="1">
    <location>
        <begin position="1"/>
        <end position="16"/>
    </location>
</feature>
<feature type="region of interest" description="Disordered" evidence="1">
    <location>
        <begin position="85"/>
        <end position="108"/>
    </location>
</feature>
<evidence type="ECO:0008006" key="4">
    <source>
        <dbReference type="Google" id="ProtNLM"/>
    </source>
</evidence>
<dbReference type="AlphaFoldDB" id="A0A0W0FHI8"/>
<gene>
    <name evidence="2" type="ORF">WG66_11648</name>
</gene>
<accession>A0A0W0FHI8</accession>
<dbReference type="Proteomes" id="UP000054988">
    <property type="component" value="Unassembled WGS sequence"/>
</dbReference>
<evidence type="ECO:0000256" key="1">
    <source>
        <dbReference type="SAM" id="MobiDB-lite"/>
    </source>
</evidence>
<protein>
    <recommendedName>
        <fullName evidence="4">Reverse transcriptase-rnase h-integrase</fullName>
    </recommendedName>
</protein>
<name>A0A0W0FHI8_MONRR</name>
<feature type="compositionally biased region" description="Acidic residues" evidence="1">
    <location>
        <begin position="154"/>
        <end position="163"/>
    </location>
</feature>
<evidence type="ECO:0000313" key="3">
    <source>
        <dbReference type="Proteomes" id="UP000054988"/>
    </source>
</evidence>